<accession>A0A381S8S4</accession>
<dbReference type="InterPro" id="IPR003762">
    <property type="entry name" value="Lara_isomerase"/>
</dbReference>
<dbReference type="Pfam" id="PF02610">
    <property type="entry name" value="AraA_N"/>
    <property type="match status" value="1"/>
</dbReference>
<dbReference type="EMBL" id="UINC01002730">
    <property type="protein sequence ID" value="SUZ99711.1"/>
    <property type="molecule type" value="Genomic_DNA"/>
</dbReference>
<protein>
    <submittedName>
        <fullName evidence="9">Uncharacterized protein</fullName>
    </submittedName>
</protein>
<sequence>VIDLKKLELWFVVGSQELYGDEALRKIEQNAAKVTSELDNASAIPVRICFKGILTTSGEITKLCKEASTDDRVVGLICWMHTFSPAKMWINGLKRITKPILHLHTQFNQDIPWESIDMDYMNLHQSAHGGREFGFIGSRLDIRRKVVVGHWSEDEVQYKIGVWTRAACGWSEMQSMRIARFGDNMRDVAVTEGDKVEAQIRFGFEVNGYGMGDLVACVKSATEKEIDSLIQQYLTLYDIVSELRPEGERYQELRDAASIEVGLRNFLNEGKFSAFTDTFENLKGLKQLPGIAVQRLMNEGYGFGAEGDWKAAALVRVIKVMSAGLDGGTSFMEDYTYHFGPKSELVMGSHMLEICPSLSKGKPFCEIHPLSIGGKSDPVRLVFDSKAGHALNISLIDLGSRFRLLVNKVESVEIEQKLPKLPVARVFWKPLPDLKNAASAWILSGGSHHTCYSLSLDISHIEDFAEMAGVELIVIDEETNVRQLKKELLWNERVFD</sequence>
<keyword evidence="3" id="KW-0464">Manganese</keyword>
<dbReference type="GO" id="GO:0046872">
    <property type="term" value="F:metal ion binding"/>
    <property type="evidence" value="ECO:0007669"/>
    <property type="project" value="UniProtKB-KW"/>
</dbReference>
<evidence type="ECO:0000256" key="2">
    <source>
        <dbReference type="ARBA" id="ARBA00022935"/>
    </source>
</evidence>
<feature type="domain" description="L-arabinose isomerase central" evidence="8">
    <location>
        <begin position="177"/>
        <end position="324"/>
    </location>
</feature>
<dbReference type="Pfam" id="PF24856">
    <property type="entry name" value="AraA_central"/>
    <property type="match status" value="1"/>
</dbReference>
<dbReference type="CDD" id="cd03557">
    <property type="entry name" value="L-arabinose_isomerase"/>
    <property type="match status" value="1"/>
</dbReference>
<dbReference type="AlphaFoldDB" id="A0A381S8S4"/>
<evidence type="ECO:0000313" key="9">
    <source>
        <dbReference type="EMBL" id="SUZ99711.1"/>
    </source>
</evidence>
<dbReference type="PANTHER" id="PTHR38464">
    <property type="entry name" value="L-ARABINOSE ISOMERASE"/>
    <property type="match status" value="1"/>
</dbReference>
<dbReference type="InterPro" id="IPR009015">
    <property type="entry name" value="Fucose_isomerase_N/cen_sf"/>
</dbReference>
<name>A0A381S8S4_9ZZZZ</name>
<dbReference type="PIRSF" id="PIRSF001478">
    <property type="entry name" value="L-ara_isomerase"/>
    <property type="match status" value="1"/>
</dbReference>
<dbReference type="PANTHER" id="PTHR38464:SF1">
    <property type="entry name" value="L-ARABINOSE ISOMERASE"/>
    <property type="match status" value="1"/>
</dbReference>
<dbReference type="SUPFAM" id="SSF50443">
    <property type="entry name" value="FucI/AraA C-terminal domain-like"/>
    <property type="match status" value="1"/>
</dbReference>
<feature type="domain" description="L-arabinose isomerase N-terminal" evidence="6">
    <location>
        <begin position="8"/>
        <end position="174"/>
    </location>
</feature>
<keyword evidence="5" id="KW-0119">Carbohydrate metabolism</keyword>
<dbReference type="GO" id="GO:0005829">
    <property type="term" value="C:cytosol"/>
    <property type="evidence" value="ECO:0007669"/>
    <property type="project" value="TreeGrafter"/>
</dbReference>
<evidence type="ECO:0000256" key="1">
    <source>
        <dbReference type="ARBA" id="ARBA00022723"/>
    </source>
</evidence>
<evidence type="ECO:0000256" key="4">
    <source>
        <dbReference type="ARBA" id="ARBA00023235"/>
    </source>
</evidence>
<evidence type="ECO:0000259" key="7">
    <source>
        <dbReference type="Pfam" id="PF11762"/>
    </source>
</evidence>
<evidence type="ECO:0000259" key="6">
    <source>
        <dbReference type="Pfam" id="PF02610"/>
    </source>
</evidence>
<dbReference type="Pfam" id="PF11762">
    <property type="entry name" value="Arabinose_Iso_C"/>
    <property type="match status" value="1"/>
</dbReference>
<reference evidence="9" key="1">
    <citation type="submission" date="2018-05" db="EMBL/GenBank/DDBJ databases">
        <authorList>
            <person name="Lanie J.A."/>
            <person name="Ng W.-L."/>
            <person name="Kazmierczak K.M."/>
            <person name="Andrzejewski T.M."/>
            <person name="Davidsen T.M."/>
            <person name="Wayne K.J."/>
            <person name="Tettelin H."/>
            <person name="Glass J.I."/>
            <person name="Rusch D."/>
            <person name="Podicherti R."/>
            <person name="Tsui H.-C.T."/>
            <person name="Winkler M.E."/>
        </authorList>
    </citation>
    <scope>NUCLEOTIDE SEQUENCE</scope>
</reference>
<proteinExistence type="inferred from homology"/>
<dbReference type="InterPro" id="IPR004216">
    <property type="entry name" value="Fuc/Ara_isomerase_C"/>
</dbReference>
<keyword evidence="4" id="KW-0413">Isomerase</keyword>
<feature type="non-terminal residue" evidence="9">
    <location>
        <position position="1"/>
    </location>
</feature>
<dbReference type="InterPro" id="IPR055390">
    <property type="entry name" value="AraA_central"/>
</dbReference>
<evidence type="ECO:0000259" key="8">
    <source>
        <dbReference type="Pfam" id="PF24856"/>
    </source>
</evidence>
<dbReference type="Gene3D" id="3.40.50.10940">
    <property type="match status" value="1"/>
</dbReference>
<evidence type="ECO:0000256" key="3">
    <source>
        <dbReference type="ARBA" id="ARBA00023211"/>
    </source>
</evidence>
<evidence type="ECO:0000256" key="5">
    <source>
        <dbReference type="ARBA" id="ARBA00023277"/>
    </source>
</evidence>
<gene>
    <name evidence="9" type="ORF">METZ01_LOCUS52565</name>
</gene>
<dbReference type="InterPro" id="IPR038583">
    <property type="entry name" value="AraA_N_sf"/>
</dbReference>
<feature type="domain" description="L-arabinose isomerase C-terminal" evidence="7">
    <location>
        <begin position="328"/>
        <end position="471"/>
    </location>
</feature>
<dbReference type="GO" id="GO:0019569">
    <property type="term" value="P:L-arabinose catabolic process to D-xylulose 5-phosphate"/>
    <property type="evidence" value="ECO:0007669"/>
    <property type="project" value="TreeGrafter"/>
</dbReference>
<dbReference type="NCBIfam" id="NF002795">
    <property type="entry name" value="PRK02929.1"/>
    <property type="match status" value="1"/>
</dbReference>
<keyword evidence="2" id="KW-0054">Arabinose catabolism</keyword>
<dbReference type="InterPro" id="IPR024664">
    <property type="entry name" value="Ara_Isoase_C"/>
</dbReference>
<dbReference type="InterPro" id="IPR055389">
    <property type="entry name" value="AraA_N"/>
</dbReference>
<keyword evidence="1" id="KW-0479">Metal-binding</keyword>
<organism evidence="9">
    <name type="scientific">marine metagenome</name>
    <dbReference type="NCBI Taxonomy" id="408172"/>
    <lineage>
        <taxon>unclassified sequences</taxon>
        <taxon>metagenomes</taxon>
        <taxon>ecological metagenomes</taxon>
    </lineage>
</organism>
<dbReference type="HAMAP" id="MF_00519">
    <property type="entry name" value="Arabinose_Isome"/>
    <property type="match status" value="1"/>
</dbReference>
<dbReference type="SUPFAM" id="SSF53743">
    <property type="entry name" value="FucI/AraA N-terminal and middle domains"/>
    <property type="match status" value="1"/>
</dbReference>
<dbReference type="GO" id="GO:0008733">
    <property type="term" value="F:L-arabinose isomerase activity"/>
    <property type="evidence" value="ECO:0007669"/>
    <property type="project" value="InterPro"/>
</dbReference>